<evidence type="ECO:0000256" key="8">
    <source>
        <dbReference type="SAM" id="Phobius"/>
    </source>
</evidence>
<dbReference type="InterPro" id="IPR051788">
    <property type="entry name" value="MFS_Transporter"/>
</dbReference>
<keyword evidence="6 8" id="KW-0472">Membrane</keyword>
<feature type="compositionally biased region" description="Polar residues" evidence="7">
    <location>
        <begin position="1"/>
        <end position="11"/>
    </location>
</feature>
<evidence type="ECO:0000256" key="1">
    <source>
        <dbReference type="ARBA" id="ARBA00004127"/>
    </source>
</evidence>
<evidence type="ECO:0000256" key="2">
    <source>
        <dbReference type="ARBA" id="ARBA00008335"/>
    </source>
</evidence>
<feature type="compositionally biased region" description="Low complexity" evidence="7">
    <location>
        <begin position="480"/>
        <end position="490"/>
    </location>
</feature>
<feature type="transmembrane region" description="Helical" evidence="8">
    <location>
        <begin position="98"/>
        <end position="122"/>
    </location>
</feature>
<dbReference type="HOGENOM" id="CLU_406543_0_0_1"/>
<evidence type="ECO:0000256" key="5">
    <source>
        <dbReference type="ARBA" id="ARBA00022989"/>
    </source>
</evidence>
<feature type="region of interest" description="Disordered" evidence="7">
    <location>
        <begin position="478"/>
        <end position="594"/>
    </location>
</feature>
<accession>J4H1B0</accession>
<evidence type="ECO:0000256" key="7">
    <source>
        <dbReference type="SAM" id="MobiDB-lite"/>
    </source>
</evidence>
<keyword evidence="3" id="KW-0813">Transport</keyword>
<dbReference type="GO" id="GO:0022857">
    <property type="term" value="F:transmembrane transporter activity"/>
    <property type="evidence" value="ECO:0007669"/>
    <property type="project" value="InterPro"/>
</dbReference>
<dbReference type="GeneID" id="24094495"/>
<dbReference type="Pfam" id="PF07690">
    <property type="entry name" value="MFS_1"/>
    <property type="match status" value="1"/>
</dbReference>
<sequence>MPGSASTSIRSRSPHPPETPQVVLSLRDDSKSVEMVELTRNPGSSRPDSVAKPTDLSSAPRSKANIQFAAMCWSLFLAGWNDGTTGPLLPRIQSVYHLGFAVVSLIFVFNCVGFITAAAANVALTDRFGLGIVMVIGSAAQMIGYALAAPAPPFPVFVMGYAVNGFGIALQVAITLYLTMRQAEPMVQDAGANGYVSSLQSGAATKMGLGALCSPLVATQFSQMRHWSFHYLISLAVASINLVFLVAVLRFRTLDECLAEIGQTPAEKHTSNESKYKQIFRLRALHLLAFFILVYVGTEVTIGGWIVTYVIDVRSGGPSSGYISSGFFGGICLSFAISIVLSSHFLIAVEGLTLGRVALLWVNKAVGERYAIFLYLILAIGFELIVWFVPSLIGGAVAVAFVGMLLGPVYPIVMVHSGRILPSWLLTGCIGWIAGFGQAGSAFFPFLTGLLASKEGIKSLQPLLVSMMGFMVMSKKKSEGQGQSQTSTTQHQDPNYDQREDRQGRGVGVGGDPNANTYAGGRGVGVGGDPNAANYSTGGVGSGGGLTGQDHSGVQVPTATHQGDANRAAGTGQGYNEGTTHGHHHHHTGGGVNRMEGRAEQKFGDLVGSRALQAQGVQKDREAGAIKAQGAEIAEAERLEQEASVHRERAVASGAHPANKHLGAGWRDNGGGDQRY</sequence>
<feature type="compositionally biased region" description="Gly residues" evidence="7">
    <location>
        <begin position="538"/>
        <end position="547"/>
    </location>
</feature>
<dbReference type="GO" id="GO:0016020">
    <property type="term" value="C:membrane"/>
    <property type="evidence" value="ECO:0007669"/>
    <property type="project" value="TreeGrafter"/>
</dbReference>
<dbReference type="InterPro" id="IPR036259">
    <property type="entry name" value="MFS_trans_sf"/>
</dbReference>
<dbReference type="InterPro" id="IPR011701">
    <property type="entry name" value="MFS"/>
</dbReference>
<feature type="compositionally biased region" description="Basic and acidic residues" evidence="7">
    <location>
        <begin position="638"/>
        <end position="650"/>
    </location>
</feature>
<dbReference type="PANTHER" id="PTHR23514:SF3">
    <property type="entry name" value="BYPASS OF STOP CODON PROTEIN 6"/>
    <property type="match status" value="1"/>
</dbReference>
<dbReference type="RefSeq" id="XP_012178867.1">
    <property type="nucleotide sequence ID" value="XM_012323477.1"/>
</dbReference>
<evidence type="ECO:0000256" key="3">
    <source>
        <dbReference type="ARBA" id="ARBA00022448"/>
    </source>
</evidence>
<name>J4H1B0_9APHY</name>
<feature type="domain" description="Major facilitator superfamily (MFS) profile" evidence="9">
    <location>
        <begin position="67"/>
        <end position="477"/>
    </location>
</feature>
<gene>
    <name evidence="10" type="ORF">FIBRA_01602</name>
</gene>
<dbReference type="Gene3D" id="1.20.1250.20">
    <property type="entry name" value="MFS general substrate transporter like domains"/>
    <property type="match status" value="1"/>
</dbReference>
<feature type="region of interest" description="Disordered" evidence="7">
    <location>
        <begin position="1"/>
        <end position="26"/>
    </location>
</feature>
<dbReference type="InterPro" id="IPR020846">
    <property type="entry name" value="MFS_dom"/>
</dbReference>
<keyword evidence="4 8" id="KW-0812">Transmembrane</keyword>
<reference evidence="10 11" key="1">
    <citation type="journal article" date="2012" name="Appl. Environ. Microbiol.">
        <title>Short-read sequencing for genomic analysis of the brown rot fungus Fibroporia radiculosa.</title>
        <authorList>
            <person name="Tang J.D."/>
            <person name="Perkins A.D."/>
            <person name="Sonstegard T.S."/>
            <person name="Schroeder S.G."/>
            <person name="Burgess S.C."/>
            <person name="Diehl S.V."/>
        </authorList>
    </citation>
    <scope>NUCLEOTIDE SEQUENCE [LARGE SCALE GENOMIC DNA]</scope>
    <source>
        <strain evidence="10 11">TFFH 294</strain>
    </source>
</reference>
<evidence type="ECO:0000313" key="10">
    <source>
        <dbReference type="EMBL" id="CCL99584.1"/>
    </source>
</evidence>
<feature type="transmembrane region" description="Helical" evidence="8">
    <location>
        <begin position="370"/>
        <end position="389"/>
    </location>
</feature>
<evidence type="ECO:0000256" key="6">
    <source>
        <dbReference type="ARBA" id="ARBA00023136"/>
    </source>
</evidence>
<comment type="similarity">
    <text evidence="2">Belongs to the major facilitator superfamily.</text>
</comment>
<dbReference type="OrthoDB" id="413079at2759"/>
<dbReference type="EMBL" id="HE796942">
    <property type="protein sequence ID" value="CCL99584.1"/>
    <property type="molecule type" value="Genomic_DNA"/>
</dbReference>
<organism evidence="10 11">
    <name type="scientific">Fibroporia radiculosa</name>
    <dbReference type="NCBI Taxonomy" id="599839"/>
    <lineage>
        <taxon>Eukaryota</taxon>
        <taxon>Fungi</taxon>
        <taxon>Dikarya</taxon>
        <taxon>Basidiomycota</taxon>
        <taxon>Agaricomycotina</taxon>
        <taxon>Agaricomycetes</taxon>
        <taxon>Polyporales</taxon>
        <taxon>Fibroporiaceae</taxon>
        <taxon>Fibroporia</taxon>
    </lineage>
</organism>
<feature type="transmembrane region" description="Helical" evidence="8">
    <location>
        <begin position="425"/>
        <end position="444"/>
    </location>
</feature>
<feature type="region of interest" description="Disordered" evidence="7">
    <location>
        <begin position="638"/>
        <end position="676"/>
    </location>
</feature>
<dbReference type="GO" id="GO:0012505">
    <property type="term" value="C:endomembrane system"/>
    <property type="evidence" value="ECO:0007669"/>
    <property type="project" value="UniProtKB-SubCell"/>
</dbReference>
<feature type="compositionally biased region" description="Basic and acidic residues" evidence="7">
    <location>
        <begin position="494"/>
        <end position="504"/>
    </location>
</feature>
<dbReference type="STRING" id="599839.J4H1B0"/>
<protein>
    <recommendedName>
        <fullName evidence="9">Major facilitator superfamily (MFS) profile domain-containing protein</fullName>
    </recommendedName>
</protein>
<feature type="transmembrane region" description="Helical" evidence="8">
    <location>
        <begin position="284"/>
        <end position="307"/>
    </location>
</feature>
<keyword evidence="5 8" id="KW-1133">Transmembrane helix</keyword>
<feature type="transmembrane region" description="Helical" evidence="8">
    <location>
        <begin position="395"/>
        <end position="413"/>
    </location>
</feature>
<feature type="transmembrane region" description="Helical" evidence="8">
    <location>
        <begin position="327"/>
        <end position="349"/>
    </location>
</feature>
<evidence type="ECO:0000259" key="9">
    <source>
        <dbReference type="PROSITE" id="PS50850"/>
    </source>
</evidence>
<dbReference type="PROSITE" id="PS50850">
    <property type="entry name" value="MFS"/>
    <property type="match status" value="1"/>
</dbReference>
<comment type="subcellular location">
    <subcellularLocation>
        <location evidence="1">Endomembrane system</location>
        <topology evidence="1">Multi-pass membrane protein</topology>
    </subcellularLocation>
</comment>
<feature type="transmembrane region" description="Helical" evidence="8">
    <location>
        <begin position="128"/>
        <end position="149"/>
    </location>
</feature>
<evidence type="ECO:0000256" key="4">
    <source>
        <dbReference type="ARBA" id="ARBA00022692"/>
    </source>
</evidence>
<dbReference type="Proteomes" id="UP000006352">
    <property type="component" value="Unassembled WGS sequence"/>
</dbReference>
<dbReference type="SUPFAM" id="SSF103473">
    <property type="entry name" value="MFS general substrate transporter"/>
    <property type="match status" value="1"/>
</dbReference>
<dbReference type="InParanoid" id="J4H1B0"/>
<dbReference type="AlphaFoldDB" id="J4H1B0"/>
<evidence type="ECO:0000313" key="11">
    <source>
        <dbReference type="Proteomes" id="UP000006352"/>
    </source>
</evidence>
<feature type="transmembrane region" description="Helical" evidence="8">
    <location>
        <begin position="229"/>
        <end position="249"/>
    </location>
</feature>
<keyword evidence="11" id="KW-1185">Reference proteome</keyword>
<proteinExistence type="inferred from homology"/>
<feature type="compositionally biased region" description="Polar residues" evidence="7">
    <location>
        <begin position="549"/>
        <end position="563"/>
    </location>
</feature>
<feature type="transmembrane region" description="Helical" evidence="8">
    <location>
        <begin position="156"/>
        <end position="178"/>
    </location>
</feature>
<feature type="region of interest" description="Disordered" evidence="7">
    <location>
        <begin position="38"/>
        <end position="58"/>
    </location>
</feature>
<dbReference type="PANTHER" id="PTHR23514">
    <property type="entry name" value="BYPASS OF STOP CODON PROTEIN 6"/>
    <property type="match status" value="1"/>
</dbReference>